<dbReference type="GO" id="GO:0009103">
    <property type="term" value="P:lipopolysaccharide biosynthetic process"/>
    <property type="evidence" value="ECO:0007669"/>
    <property type="project" value="TreeGrafter"/>
</dbReference>
<dbReference type="AlphaFoldDB" id="A0A0F9JBA9"/>
<dbReference type="InterPro" id="IPR028098">
    <property type="entry name" value="Glyco_trans_4-like_N"/>
</dbReference>
<sequence length="389" mass="45292">MHNIKIISTSNLFGIQANPIQIMKMADAFSDTGFNVEIFLPGWKKSMNSTELSGRYGVKHNFKINFIPNISIKKKFAIITFAIGSFFKSLNWDDRAIIITRNERVAAFLVRAGKKVIYENHTFYYPSEDITLKYRQRVKALMKNKNVCMITISKRLKELWVNDGLNSDKIFVAHDGVDLAEFTRIAKFKKKELRKKLGLPLEKEIICYAGSLSKGRGIEFILDAATFYKNKNYLFLIIGGINSEINKYKNKLTSNNVIFTGYIENSKVPSYLRCADLLVMPYQRKVVTIDGCSPMKVFEYLASGNYILAPVFPSFYEVMKDFEGITFYEPENKRKFIYEIENILQNPNALKFHDRFDKLNMYSWQTRASKLLNIYFQFFKLDLPRYFGY</sequence>
<gene>
    <name evidence="4" type="ORF">LCGC14_1474620</name>
</gene>
<dbReference type="PANTHER" id="PTHR46401:SF2">
    <property type="entry name" value="GLYCOSYLTRANSFERASE WBBK-RELATED"/>
    <property type="match status" value="1"/>
</dbReference>
<dbReference type="SUPFAM" id="SSF53756">
    <property type="entry name" value="UDP-Glycosyltransferase/glycogen phosphorylase"/>
    <property type="match status" value="1"/>
</dbReference>
<dbReference type="InterPro" id="IPR001296">
    <property type="entry name" value="Glyco_trans_1"/>
</dbReference>
<name>A0A0F9JBA9_9ZZZZ</name>
<comment type="caution">
    <text evidence="4">The sequence shown here is derived from an EMBL/GenBank/DDBJ whole genome shotgun (WGS) entry which is preliminary data.</text>
</comment>
<feature type="domain" description="Glycosyltransferase subfamily 4-like N-terminal" evidence="3">
    <location>
        <begin position="22"/>
        <end position="180"/>
    </location>
</feature>
<organism evidence="4">
    <name type="scientific">marine sediment metagenome</name>
    <dbReference type="NCBI Taxonomy" id="412755"/>
    <lineage>
        <taxon>unclassified sequences</taxon>
        <taxon>metagenomes</taxon>
        <taxon>ecological metagenomes</taxon>
    </lineage>
</organism>
<dbReference type="Pfam" id="PF13439">
    <property type="entry name" value="Glyco_transf_4"/>
    <property type="match status" value="1"/>
</dbReference>
<feature type="domain" description="Glycosyl transferase family 1" evidence="2">
    <location>
        <begin position="190"/>
        <end position="351"/>
    </location>
</feature>
<accession>A0A0F9JBA9</accession>
<evidence type="ECO:0000259" key="3">
    <source>
        <dbReference type="Pfam" id="PF13439"/>
    </source>
</evidence>
<dbReference type="Gene3D" id="3.40.50.2000">
    <property type="entry name" value="Glycogen Phosphorylase B"/>
    <property type="match status" value="2"/>
</dbReference>
<dbReference type="Pfam" id="PF00534">
    <property type="entry name" value="Glycos_transf_1"/>
    <property type="match status" value="1"/>
</dbReference>
<evidence type="ECO:0000259" key="2">
    <source>
        <dbReference type="Pfam" id="PF00534"/>
    </source>
</evidence>
<protein>
    <submittedName>
        <fullName evidence="4">Uncharacterized protein</fullName>
    </submittedName>
</protein>
<proteinExistence type="predicted"/>
<dbReference type="EMBL" id="LAZR01010411">
    <property type="protein sequence ID" value="KKM67094.1"/>
    <property type="molecule type" value="Genomic_DNA"/>
</dbReference>
<dbReference type="PANTHER" id="PTHR46401">
    <property type="entry name" value="GLYCOSYLTRANSFERASE WBBK-RELATED"/>
    <property type="match status" value="1"/>
</dbReference>
<evidence type="ECO:0000313" key="4">
    <source>
        <dbReference type="EMBL" id="KKM67094.1"/>
    </source>
</evidence>
<keyword evidence="1" id="KW-0808">Transferase</keyword>
<reference evidence="4" key="1">
    <citation type="journal article" date="2015" name="Nature">
        <title>Complex archaea that bridge the gap between prokaryotes and eukaryotes.</title>
        <authorList>
            <person name="Spang A."/>
            <person name="Saw J.H."/>
            <person name="Jorgensen S.L."/>
            <person name="Zaremba-Niedzwiedzka K."/>
            <person name="Martijn J."/>
            <person name="Lind A.E."/>
            <person name="van Eijk R."/>
            <person name="Schleper C."/>
            <person name="Guy L."/>
            <person name="Ettema T.J."/>
        </authorList>
    </citation>
    <scope>NUCLEOTIDE SEQUENCE</scope>
</reference>
<dbReference type="GO" id="GO:0016757">
    <property type="term" value="F:glycosyltransferase activity"/>
    <property type="evidence" value="ECO:0007669"/>
    <property type="project" value="InterPro"/>
</dbReference>
<evidence type="ECO:0000256" key="1">
    <source>
        <dbReference type="ARBA" id="ARBA00022679"/>
    </source>
</evidence>